<dbReference type="AlphaFoldDB" id="A0AAN9YPB2"/>
<evidence type="ECO:0000256" key="2">
    <source>
        <dbReference type="ARBA" id="ARBA00023054"/>
    </source>
</evidence>
<dbReference type="EMBL" id="JAKJXP020000043">
    <property type="protein sequence ID" value="KAK7751956.1"/>
    <property type="molecule type" value="Genomic_DNA"/>
</dbReference>
<protein>
    <submittedName>
        <fullName evidence="5">Vacuolar protein-sorting-associated protein 60</fullName>
    </submittedName>
</protein>
<dbReference type="Gene3D" id="6.10.250.1710">
    <property type="match status" value="1"/>
</dbReference>
<dbReference type="GO" id="GO:0005771">
    <property type="term" value="C:multivesicular body"/>
    <property type="evidence" value="ECO:0007669"/>
    <property type="project" value="TreeGrafter"/>
</dbReference>
<feature type="region of interest" description="Disordered" evidence="4">
    <location>
        <begin position="1"/>
        <end position="22"/>
    </location>
</feature>
<evidence type="ECO:0000313" key="5">
    <source>
        <dbReference type="EMBL" id="KAK7751956.1"/>
    </source>
</evidence>
<feature type="compositionally biased region" description="Polar residues" evidence="4">
    <location>
        <begin position="8"/>
        <end position="22"/>
    </location>
</feature>
<dbReference type="PANTHER" id="PTHR22761">
    <property type="entry name" value="CHARGED MULTIVESICULAR BODY PROTEIN"/>
    <property type="match status" value="1"/>
</dbReference>
<comment type="similarity">
    <text evidence="1">Belongs to the SNF7 family.</text>
</comment>
<organism evidence="5 6">
    <name type="scientific">Diatrype stigma</name>
    <dbReference type="NCBI Taxonomy" id="117547"/>
    <lineage>
        <taxon>Eukaryota</taxon>
        <taxon>Fungi</taxon>
        <taxon>Dikarya</taxon>
        <taxon>Ascomycota</taxon>
        <taxon>Pezizomycotina</taxon>
        <taxon>Sordariomycetes</taxon>
        <taxon>Xylariomycetidae</taxon>
        <taxon>Xylariales</taxon>
        <taxon>Diatrypaceae</taxon>
        <taxon>Diatrype</taxon>
    </lineage>
</organism>
<comment type="caution">
    <text evidence="5">The sequence shown here is derived from an EMBL/GenBank/DDBJ whole genome shotgun (WGS) entry which is preliminary data.</text>
</comment>
<dbReference type="GO" id="GO:0032511">
    <property type="term" value="P:late endosome to vacuole transport via multivesicular body sorting pathway"/>
    <property type="evidence" value="ECO:0007669"/>
    <property type="project" value="TreeGrafter"/>
</dbReference>
<dbReference type="PANTHER" id="PTHR22761:SF12">
    <property type="entry name" value="CHARGED MULTIVESICULAR BODY PROTEIN 5"/>
    <property type="match status" value="1"/>
</dbReference>
<evidence type="ECO:0000256" key="4">
    <source>
        <dbReference type="SAM" id="MobiDB-lite"/>
    </source>
</evidence>
<feature type="coiled-coil region" evidence="3">
    <location>
        <begin position="63"/>
        <end position="90"/>
    </location>
</feature>
<sequence>MNRLFGSGSKTPKPTLDSASSSLEKRIGELDVQIQAKNIRLREHHEATKRMRGPALARRREEALRVLASRKRLEEQRSRLEQQLEGMQGAQLMQDNLAGTVATVEAMRQANKTLKKQFKQVDLDRIERVQDEMRDLQAVSDEIQETLAMGYEIPGGEPDEAELDEELAALGDELYADPGLLGEMEGAGAGGLADSDRLPDFLQEDPSFNEPASASAGKVQEVAR</sequence>
<accession>A0AAN9YPB2</accession>
<proteinExistence type="inferred from homology"/>
<dbReference type="Pfam" id="PF03357">
    <property type="entry name" value="Snf7"/>
    <property type="match status" value="1"/>
</dbReference>
<keyword evidence="6" id="KW-1185">Reference proteome</keyword>
<reference evidence="5 6" key="1">
    <citation type="submission" date="2024-02" db="EMBL/GenBank/DDBJ databases">
        <title>De novo assembly and annotation of 12 fungi associated with fruit tree decline syndrome in Ontario, Canada.</title>
        <authorList>
            <person name="Sulman M."/>
            <person name="Ellouze W."/>
            <person name="Ilyukhin E."/>
        </authorList>
    </citation>
    <scope>NUCLEOTIDE SEQUENCE [LARGE SCALE GENOMIC DNA]</scope>
    <source>
        <strain evidence="5 6">M11/M66-122</strain>
    </source>
</reference>
<dbReference type="GO" id="GO:0006900">
    <property type="term" value="P:vesicle budding from membrane"/>
    <property type="evidence" value="ECO:0007669"/>
    <property type="project" value="TreeGrafter"/>
</dbReference>
<gene>
    <name evidence="5" type="primary">VPS60</name>
    <name evidence="5" type="ORF">SLS62_006099</name>
</gene>
<keyword evidence="2 3" id="KW-0175">Coiled coil</keyword>
<name>A0AAN9YPB2_9PEZI</name>
<dbReference type="Proteomes" id="UP001320420">
    <property type="component" value="Unassembled WGS sequence"/>
</dbReference>
<evidence type="ECO:0000313" key="6">
    <source>
        <dbReference type="Proteomes" id="UP001320420"/>
    </source>
</evidence>
<evidence type="ECO:0000256" key="1">
    <source>
        <dbReference type="ARBA" id="ARBA00006190"/>
    </source>
</evidence>
<evidence type="ECO:0000256" key="3">
    <source>
        <dbReference type="SAM" id="Coils"/>
    </source>
</evidence>
<dbReference type="InterPro" id="IPR005024">
    <property type="entry name" value="Snf7_fam"/>
</dbReference>
<feature type="region of interest" description="Disordered" evidence="4">
    <location>
        <begin position="178"/>
        <end position="224"/>
    </location>
</feature>